<dbReference type="InterPro" id="IPR001789">
    <property type="entry name" value="Sig_transdc_resp-reg_receiver"/>
</dbReference>
<dbReference type="EMBL" id="CP007217">
    <property type="protein sequence ID" value="AJR10985.1"/>
    <property type="molecule type" value="Genomic_DNA"/>
</dbReference>
<gene>
    <name evidence="6" type="ORF">BD36_04945</name>
</gene>
<dbReference type="Gene3D" id="1.10.10.10">
    <property type="entry name" value="Winged helix-like DNA-binding domain superfamily/Winged helix DNA-binding domain"/>
    <property type="match status" value="1"/>
</dbReference>
<accession>A0A069ZT36</accession>
<feature type="DNA-binding region" description="OmpR/PhoB-type" evidence="3">
    <location>
        <begin position="117"/>
        <end position="213"/>
    </location>
</feature>
<dbReference type="RefSeq" id="WP_010231943.1">
    <property type="nucleotide sequence ID" value="NZ_CP007217.1"/>
</dbReference>
<dbReference type="GeneID" id="1246288"/>
<evidence type="ECO:0000256" key="1">
    <source>
        <dbReference type="ARBA" id="ARBA00023125"/>
    </source>
</evidence>
<organism evidence="6 7">
    <name type="scientific">Chlamydia muridarum</name>
    <dbReference type="NCBI Taxonomy" id="83560"/>
    <lineage>
        <taxon>Bacteria</taxon>
        <taxon>Pseudomonadati</taxon>
        <taxon>Chlamydiota</taxon>
        <taxon>Chlamydiia</taxon>
        <taxon>Chlamydiales</taxon>
        <taxon>Chlamydiaceae</taxon>
        <taxon>Chlamydia/Chlamydophila group</taxon>
        <taxon>Chlamydia</taxon>
    </lineage>
</organism>
<evidence type="ECO:0000313" key="6">
    <source>
        <dbReference type="EMBL" id="AJR10985.1"/>
    </source>
</evidence>
<dbReference type="InterPro" id="IPR055158">
    <property type="entry name" value="ChxR_N"/>
</dbReference>
<dbReference type="Proteomes" id="UP000260363">
    <property type="component" value="Chromosome"/>
</dbReference>
<dbReference type="GO" id="GO:0000160">
    <property type="term" value="P:phosphorelay signal transduction system"/>
    <property type="evidence" value="ECO:0007669"/>
    <property type="project" value="InterPro"/>
</dbReference>
<dbReference type="InterPro" id="IPR016032">
    <property type="entry name" value="Sig_transdc_resp-reg_C-effctor"/>
</dbReference>
<keyword evidence="1 3" id="KW-0238">DNA-binding</keyword>
<proteinExistence type="predicted"/>
<feature type="domain" description="OmpR/PhoB-type" evidence="5">
    <location>
        <begin position="117"/>
        <end position="213"/>
    </location>
</feature>
<sequence length="227" mass="25810">MAGPKHVLLVSENWDLFFQTKKLLNPEEYRCTIGQQYKQEVSADLIVCEYELLPKDIHAPKYFEANFVIVLLDVFDEEKCIDLLDRGFWFLVQPITPRLLKAAIGAFLSQGSLHSVPESIQFGPNVFHILKLIVETPEGTIHLTPSESGILKRLLLNQGQLCLRKHLLEEIKNHSKEIVARNVDVHIASLRKKLGAYGNRIVTVRGVGYLFSDDEEKNSSQEDTKLS</sequence>
<dbReference type="Gene3D" id="3.40.50.2300">
    <property type="match status" value="1"/>
</dbReference>
<evidence type="ECO:0000313" key="7">
    <source>
        <dbReference type="Proteomes" id="UP000260363"/>
    </source>
</evidence>
<dbReference type="PROSITE" id="PS51755">
    <property type="entry name" value="OMPR_PHOB"/>
    <property type="match status" value="1"/>
</dbReference>
<dbReference type="KEGG" id="cmm:NC80_04650"/>
<dbReference type="PROSITE" id="PS50110">
    <property type="entry name" value="RESPONSE_REGULATORY"/>
    <property type="match status" value="1"/>
</dbReference>
<dbReference type="KEGG" id="cmx:DNC_04680"/>
<dbReference type="GO" id="GO:0006355">
    <property type="term" value="P:regulation of DNA-templated transcription"/>
    <property type="evidence" value="ECO:0007669"/>
    <property type="project" value="InterPro"/>
</dbReference>
<dbReference type="InterPro" id="IPR001867">
    <property type="entry name" value="OmpR/PhoB-type_DNA-bd"/>
</dbReference>
<dbReference type="OMA" id="AIFCEYL"/>
<dbReference type="InterPro" id="IPR036388">
    <property type="entry name" value="WH-like_DNA-bd_sf"/>
</dbReference>
<name>A0A069ZT36_CHLMR</name>
<dbReference type="AlphaFoldDB" id="A0A069ZT36"/>
<dbReference type="GO" id="GO:0003677">
    <property type="term" value="F:DNA binding"/>
    <property type="evidence" value="ECO:0007669"/>
    <property type="project" value="UniProtKB-UniRule"/>
</dbReference>
<dbReference type="SMART" id="SM00862">
    <property type="entry name" value="Trans_reg_C"/>
    <property type="match status" value="1"/>
</dbReference>
<evidence type="ECO:0000256" key="2">
    <source>
        <dbReference type="PROSITE-ProRule" id="PRU00169"/>
    </source>
</evidence>
<reference evidence="6 7" key="1">
    <citation type="submission" date="2014-02" db="EMBL/GenBank/DDBJ databases">
        <authorList>
            <person name="Chen C."/>
            <person name="Conrad T.A."/>
            <person name="Zhou Z."/>
            <person name="Lai Z."/>
            <person name="Zhong G."/>
        </authorList>
    </citation>
    <scope>NUCLEOTIDE SEQUENCE [LARGE SCALE GENOMIC DNA]</scope>
    <source>
        <strain evidence="6 7">Nigg3-28</strain>
    </source>
</reference>
<dbReference type="STRING" id="83560.NC80_04650"/>
<dbReference type="SUPFAM" id="SSF46894">
    <property type="entry name" value="C-terminal effector domain of the bipartite response regulators"/>
    <property type="match status" value="1"/>
</dbReference>
<dbReference type="KEGG" id="cmg:NC81_04670"/>
<dbReference type="Pfam" id="PF00486">
    <property type="entry name" value="Trans_reg_C"/>
    <property type="match status" value="1"/>
</dbReference>
<evidence type="ECO:0000256" key="3">
    <source>
        <dbReference type="PROSITE-ProRule" id="PRU01091"/>
    </source>
</evidence>
<dbReference type="CDD" id="cd00383">
    <property type="entry name" value="trans_reg_C"/>
    <property type="match status" value="1"/>
</dbReference>
<evidence type="ECO:0000259" key="4">
    <source>
        <dbReference type="PROSITE" id="PS50110"/>
    </source>
</evidence>
<protein>
    <submittedName>
        <fullName evidence="6">Transcriptional regulator</fullName>
    </submittedName>
</protein>
<comment type="caution">
    <text evidence="2">Lacks conserved residue(s) required for the propagation of feature annotation.</text>
</comment>
<feature type="domain" description="Response regulatory" evidence="4">
    <location>
        <begin position="6"/>
        <end position="108"/>
    </location>
</feature>
<dbReference type="PATRIC" id="fig|83560.10.peg.951"/>
<evidence type="ECO:0000259" key="5">
    <source>
        <dbReference type="PROSITE" id="PS51755"/>
    </source>
</evidence>
<dbReference type="Pfam" id="PF22368">
    <property type="entry name" value="ChxR_N"/>
    <property type="match status" value="1"/>
</dbReference>